<name>A0ABD0YVL7_9HEMI</name>
<protein>
    <recommendedName>
        <fullName evidence="1">E3 ubiquitin-protein ligase listerin</fullName>
        <ecNumber evidence="1">2.3.2.27</ecNumber>
    </recommendedName>
    <alternativeName>
        <fullName evidence="1">RING-type E3 ubiquitin transferase listerin</fullName>
    </alternativeName>
</protein>
<evidence type="ECO:0000259" key="3">
    <source>
        <dbReference type="Pfam" id="PF22999"/>
    </source>
</evidence>
<comment type="caution">
    <text evidence="5">The sequence shown here is derived from an EMBL/GenBank/DDBJ whole genome shotgun (WGS) entry which is preliminary data.</text>
</comment>
<evidence type="ECO:0000259" key="4">
    <source>
        <dbReference type="Pfam" id="PF23009"/>
    </source>
</evidence>
<proteinExistence type="inferred from homology"/>
<dbReference type="InterPro" id="IPR054478">
    <property type="entry name" value="LTN1_UBC"/>
</dbReference>
<sequence length="319" mass="36651">MLMWLSLLQMCKLGDSQLRYMYTLWIKENNILPCLMENLLHLMPESVVHLVESNTKKTQEMFSKPPALTFDGWTSDKLGHLCSWVYCSVLRILPALARQWVTDADTKVTSLIDKLTTLFVSPILCAEELDYIKSQEKKFSNMKIHTHSASREVIAVYSLEDCTTELVIQLTHNHPLTPPKVDVSRAMVSTLKTRSFIMQLTIFLTHQNGSIWDGLILWKSNMDKKFEGVEECYICFSILHNSSHQLPKLTCQTCRKKFHSICLVGTRTNNHSISINLGLKKNIYKFQNRINKCFVFSSIHGSQQATNLPVPFAEIYSEL</sequence>
<comment type="pathway">
    <text evidence="1">Protein modification; protein ubiquitination.</text>
</comment>
<dbReference type="GO" id="GO:0008270">
    <property type="term" value="F:zinc ion binding"/>
    <property type="evidence" value="ECO:0007669"/>
    <property type="project" value="UniProtKB-KW"/>
</dbReference>
<evidence type="ECO:0000256" key="2">
    <source>
        <dbReference type="SAM" id="SignalP"/>
    </source>
</evidence>
<reference evidence="5 6" key="1">
    <citation type="submission" date="2024-07" db="EMBL/GenBank/DDBJ databases">
        <title>Chromosome-level genome assembly of the water stick insect Ranatra chinensis (Heteroptera: Nepidae).</title>
        <authorList>
            <person name="Liu X."/>
        </authorList>
    </citation>
    <scope>NUCLEOTIDE SEQUENCE [LARGE SCALE GENOMIC DNA]</scope>
    <source>
        <strain evidence="5">Cailab_2021Rc</strain>
        <tissue evidence="5">Muscle</tissue>
    </source>
</reference>
<dbReference type="Gene3D" id="3.30.40.10">
    <property type="entry name" value="Zinc/RING finger domain, C3HC4 (zinc finger)"/>
    <property type="match status" value="1"/>
</dbReference>
<keyword evidence="1" id="KW-0479">Metal-binding</keyword>
<keyword evidence="6" id="KW-1185">Reference proteome</keyword>
<evidence type="ECO:0000313" key="6">
    <source>
        <dbReference type="Proteomes" id="UP001558652"/>
    </source>
</evidence>
<dbReference type="GO" id="GO:0061630">
    <property type="term" value="F:ubiquitin protein ligase activity"/>
    <property type="evidence" value="ECO:0007669"/>
    <property type="project" value="UniProtKB-UniRule"/>
</dbReference>
<keyword evidence="1" id="KW-0863">Zinc-finger</keyword>
<keyword evidence="1" id="KW-0862">Zinc</keyword>
<evidence type="ECO:0000256" key="1">
    <source>
        <dbReference type="RuleBase" id="RU367090"/>
    </source>
</evidence>
<dbReference type="GO" id="GO:0005829">
    <property type="term" value="C:cytosol"/>
    <property type="evidence" value="ECO:0007669"/>
    <property type="project" value="UniProtKB-UniRule"/>
</dbReference>
<organism evidence="5 6">
    <name type="scientific">Ranatra chinensis</name>
    <dbReference type="NCBI Taxonomy" id="642074"/>
    <lineage>
        <taxon>Eukaryota</taxon>
        <taxon>Metazoa</taxon>
        <taxon>Ecdysozoa</taxon>
        <taxon>Arthropoda</taxon>
        <taxon>Hexapoda</taxon>
        <taxon>Insecta</taxon>
        <taxon>Pterygota</taxon>
        <taxon>Neoptera</taxon>
        <taxon>Paraneoptera</taxon>
        <taxon>Hemiptera</taxon>
        <taxon>Heteroptera</taxon>
        <taxon>Panheteroptera</taxon>
        <taxon>Nepomorpha</taxon>
        <taxon>Nepidae</taxon>
        <taxon>Ranatrinae</taxon>
        <taxon>Ranatra</taxon>
    </lineage>
</organism>
<dbReference type="GO" id="GO:1990116">
    <property type="term" value="P:ribosome-associated ubiquitin-dependent protein catabolic process"/>
    <property type="evidence" value="ECO:0007669"/>
    <property type="project" value="UniProtKB-UniRule"/>
</dbReference>
<evidence type="ECO:0000313" key="5">
    <source>
        <dbReference type="EMBL" id="KAL1139991.1"/>
    </source>
</evidence>
<comment type="function">
    <text evidence="1">E3 ubiquitin-protein ligase. Component of the ribosome quality control complex (RQC), a ribosome-associated complex that mediates ubiquitination and extraction of incompletely synthesized nascent chains for proteasomal degradation.</text>
</comment>
<dbReference type="AlphaFoldDB" id="A0ABD0YVL7"/>
<dbReference type="EC" id="2.3.2.27" evidence="1"/>
<gene>
    <name evidence="5" type="ORF">AAG570_006968</name>
</gene>
<dbReference type="PANTHER" id="PTHR12389:SF0">
    <property type="entry name" value="E3 UBIQUITIN-PROTEIN LIGASE LISTERIN"/>
    <property type="match status" value="1"/>
</dbReference>
<feature type="chain" id="PRO_5044837205" description="E3 ubiquitin-protein ligase listerin" evidence="2">
    <location>
        <begin position="17"/>
        <end position="319"/>
    </location>
</feature>
<keyword evidence="1" id="KW-0808">Transferase</keyword>
<dbReference type="InterPro" id="IPR013083">
    <property type="entry name" value="Znf_RING/FYVE/PHD"/>
</dbReference>
<feature type="signal peptide" evidence="2">
    <location>
        <begin position="1"/>
        <end position="16"/>
    </location>
</feature>
<dbReference type="GO" id="GO:1990112">
    <property type="term" value="C:RQC complex"/>
    <property type="evidence" value="ECO:0007669"/>
    <property type="project" value="UniProtKB-UniRule"/>
</dbReference>
<dbReference type="Pfam" id="PF22999">
    <property type="entry name" value="LTN1_E3_ligase_6th"/>
    <property type="match status" value="1"/>
</dbReference>
<keyword evidence="1" id="KW-0833">Ubl conjugation pathway</keyword>
<comment type="catalytic activity">
    <reaction evidence="1">
        <text>S-ubiquitinyl-[E2 ubiquitin-conjugating enzyme]-L-cysteine + [acceptor protein]-L-lysine = [E2 ubiquitin-conjugating enzyme]-L-cysteine + N(6)-ubiquitinyl-[acceptor protein]-L-lysine.</text>
        <dbReference type="EC" id="2.3.2.27"/>
    </reaction>
</comment>
<feature type="domain" description="E3 ubiquitin-protein ligase listerin HEAT repeat region" evidence="3">
    <location>
        <begin position="1"/>
        <end position="132"/>
    </location>
</feature>
<feature type="domain" description="E3 ubiquitin-protein ligase listerin ubiquitin conjugating" evidence="4">
    <location>
        <begin position="142"/>
        <end position="225"/>
    </location>
</feature>
<dbReference type="Proteomes" id="UP001558652">
    <property type="component" value="Unassembled WGS sequence"/>
</dbReference>
<comment type="similarity">
    <text evidence="1">Belongs to the LTN1 family.</text>
</comment>
<dbReference type="PANTHER" id="PTHR12389">
    <property type="entry name" value="ZINC FINGER PROTEIN 294"/>
    <property type="match status" value="1"/>
</dbReference>
<keyword evidence="2" id="KW-0732">Signal</keyword>
<dbReference type="Pfam" id="PF23009">
    <property type="entry name" value="UBC_like"/>
    <property type="match status" value="1"/>
</dbReference>
<dbReference type="EMBL" id="JBFDAA010000002">
    <property type="protein sequence ID" value="KAL1139991.1"/>
    <property type="molecule type" value="Genomic_DNA"/>
</dbReference>
<dbReference type="InterPro" id="IPR054477">
    <property type="entry name" value="LTN1_E3_ligase_6th"/>
</dbReference>
<dbReference type="GO" id="GO:0072344">
    <property type="term" value="P:rescue of stalled ribosome"/>
    <property type="evidence" value="ECO:0007669"/>
    <property type="project" value="UniProtKB-UniRule"/>
</dbReference>
<comment type="subunit">
    <text evidence="1">Component of the ribosome quality control complex (RQC).</text>
</comment>
<accession>A0ABD0YVL7</accession>
<dbReference type="InterPro" id="IPR039795">
    <property type="entry name" value="LTN1/Rkr1"/>
</dbReference>